<dbReference type="InterPro" id="IPR036691">
    <property type="entry name" value="Endo/exonu/phosph_ase_sf"/>
</dbReference>
<dbReference type="EMBL" id="JARJCN010000009">
    <property type="protein sequence ID" value="KAJ7097763.1"/>
    <property type="molecule type" value="Genomic_DNA"/>
</dbReference>
<proteinExistence type="predicted"/>
<evidence type="ECO:0000256" key="1">
    <source>
        <dbReference type="SAM" id="Phobius"/>
    </source>
</evidence>
<name>A0AAD6UEB5_9AGAR</name>
<evidence type="ECO:0000313" key="3">
    <source>
        <dbReference type="EMBL" id="KAJ7097763.1"/>
    </source>
</evidence>
<dbReference type="SUPFAM" id="SSF56219">
    <property type="entry name" value="DNase I-like"/>
    <property type="match status" value="1"/>
</dbReference>
<dbReference type="PANTHER" id="PTHR11200:SF286">
    <property type="entry name" value="5-PHOSPHATASE, PUTATIVE (AFU_ORTHOLOGUE AFUA_5G07600)-RELATED"/>
    <property type="match status" value="1"/>
</dbReference>
<keyword evidence="1" id="KW-0812">Transmembrane</keyword>
<feature type="transmembrane region" description="Helical" evidence="1">
    <location>
        <begin position="376"/>
        <end position="403"/>
    </location>
</feature>
<dbReference type="SMART" id="SM00128">
    <property type="entry name" value="IPPc"/>
    <property type="match status" value="1"/>
</dbReference>
<dbReference type="AlphaFoldDB" id="A0AAD6UEB5"/>
<protein>
    <submittedName>
        <fullName evidence="3">Inositol polyphosphate phosphatase</fullName>
    </submittedName>
</protein>
<comment type="caution">
    <text evidence="3">The sequence shown here is derived from an EMBL/GenBank/DDBJ whole genome shotgun (WGS) entry which is preliminary data.</text>
</comment>
<accession>A0AAD6UEB5</accession>
<dbReference type="InterPro" id="IPR000300">
    <property type="entry name" value="IPPc"/>
</dbReference>
<reference evidence="3" key="1">
    <citation type="submission" date="2023-03" db="EMBL/GenBank/DDBJ databases">
        <title>Massive genome expansion in bonnet fungi (Mycena s.s.) driven by repeated elements and novel gene families across ecological guilds.</title>
        <authorList>
            <consortium name="Lawrence Berkeley National Laboratory"/>
            <person name="Harder C.B."/>
            <person name="Miyauchi S."/>
            <person name="Viragh M."/>
            <person name="Kuo A."/>
            <person name="Thoen E."/>
            <person name="Andreopoulos B."/>
            <person name="Lu D."/>
            <person name="Skrede I."/>
            <person name="Drula E."/>
            <person name="Henrissat B."/>
            <person name="Morin E."/>
            <person name="Kohler A."/>
            <person name="Barry K."/>
            <person name="LaButti K."/>
            <person name="Morin E."/>
            <person name="Salamov A."/>
            <person name="Lipzen A."/>
            <person name="Mereny Z."/>
            <person name="Hegedus B."/>
            <person name="Baldrian P."/>
            <person name="Stursova M."/>
            <person name="Weitz H."/>
            <person name="Taylor A."/>
            <person name="Grigoriev I.V."/>
            <person name="Nagy L.G."/>
            <person name="Martin F."/>
            <person name="Kauserud H."/>
        </authorList>
    </citation>
    <scope>NUCLEOTIDE SEQUENCE</scope>
    <source>
        <strain evidence="3">CBHHK173m</strain>
    </source>
</reference>
<feature type="domain" description="Inositol polyphosphate-related phosphatase" evidence="2">
    <location>
        <begin position="2"/>
        <end position="338"/>
    </location>
</feature>
<dbReference type="PANTHER" id="PTHR11200">
    <property type="entry name" value="INOSITOL 5-PHOSPHATASE"/>
    <property type="match status" value="1"/>
</dbReference>
<gene>
    <name evidence="3" type="ORF">B0H15DRAFT_822558</name>
</gene>
<keyword evidence="1" id="KW-1133">Transmembrane helix</keyword>
<evidence type="ECO:0000259" key="2">
    <source>
        <dbReference type="SMART" id="SM00128"/>
    </source>
</evidence>
<organism evidence="3 4">
    <name type="scientific">Mycena belliarum</name>
    <dbReference type="NCBI Taxonomy" id="1033014"/>
    <lineage>
        <taxon>Eukaryota</taxon>
        <taxon>Fungi</taxon>
        <taxon>Dikarya</taxon>
        <taxon>Basidiomycota</taxon>
        <taxon>Agaricomycotina</taxon>
        <taxon>Agaricomycetes</taxon>
        <taxon>Agaricomycetidae</taxon>
        <taxon>Agaricales</taxon>
        <taxon>Marasmiineae</taxon>
        <taxon>Mycenaceae</taxon>
        <taxon>Mycena</taxon>
    </lineage>
</organism>
<keyword evidence="4" id="KW-1185">Reference proteome</keyword>
<keyword evidence="1" id="KW-0472">Membrane</keyword>
<dbReference type="GO" id="GO:0046856">
    <property type="term" value="P:phosphatidylinositol dephosphorylation"/>
    <property type="evidence" value="ECO:0007669"/>
    <property type="project" value="InterPro"/>
</dbReference>
<dbReference type="Proteomes" id="UP001222325">
    <property type="component" value="Unassembled WGS sequence"/>
</dbReference>
<dbReference type="InterPro" id="IPR046985">
    <property type="entry name" value="IP5"/>
</dbReference>
<sequence>MAPVLVQLCSYNTNLQGKEGLPQDLVDWLSPTLQVSAFLSHQRSADIVAVGFQELLPLHLGLSGLSSSVIANRNAHVLAQIEENALNNEKYALIAKIVNGGVALLVYARDAGVARTACDVHTSWTGSGPGYMGNKGAVGVRFRVPGADGGPGEIFTFVCAHLTAHAHKFANRIADWHHIVGSLLFPSPDGAPTTLYDTSHLFVLGDLNFRVVLPPEHPLKDAAAIGQALSSQSERDALKEYDQLLLERRDPTSRAFVGLREGDFWQFKCSYKYHLGEVDKYSQKRTPSWTDRILYATYADSPEQSAITNLLYTSVPGYTTSDHKPIVSLLLLPPPSASTAVTPPLLRLPAYYTPSPDPYAHWKRYSGRVLDRVIGIVWWLLTLLGAGSTLVGIFNFLLGLGAWGWWRSSGIKLGGAGGAV</sequence>
<evidence type="ECO:0000313" key="4">
    <source>
        <dbReference type="Proteomes" id="UP001222325"/>
    </source>
</evidence>
<dbReference type="Gene3D" id="3.60.10.10">
    <property type="entry name" value="Endonuclease/exonuclease/phosphatase"/>
    <property type="match status" value="1"/>
</dbReference>
<dbReference type="GO" id="GO:0004439">
    <property type="term" value="F:phosphatidylinositol-4,5-bisphosphate 5-phosphatase activity"/>
    <property type="evidence" value="ECO:0007669"/>
    <property type="project" value="TreeGrafter"/>
</dbReference>
<dbReference type="Pfam" id="PF22669">
    <property type="entry name" value="Exo_endo_phos2"/>
    <property type="match status" value="1"/>
</dbReference>